<dbReference type="InterPro" id="IPR011059">
    <property type="entry name" value="Metal-dep_hydrolase_composite"/>
</dbReference>
<dbReference type="Proteomes" id="UP000192596">
    <property type="component" value="Unassembled WGS sequence"/>
</dbReference>
<dbReference type="PANTHER" id="PTHR11113">
    <property type="entry name" value="N-ACETYLGLUCOSAMINE-6-PHOSPHATE DEACETYLASE"/>
    <property type="match status" value="1"/>
</dbReference>
<evidence type="ECO:0000256" key="5">
    <source>
        <dbReference type="PIRSR" id="PIRSR038994-3"/>
    </source>
</evidence>
<dbReference type="AlphaFoldDB" id="A0A1V8TAM3"/>
<feature type="binding site" evidence="5">
    <location>
        <position position="131"/>
    </location>
    <ligand>
        <name>Zn(2+)</name>
        <dbReference type="ChEBI" id="CHEBI:29105"/>
    </ligand>
</feature>
<dbReference type="EC" id="3.5.1.25" evidence="2"/>
<comment type="catalytic activity">
    <reaction evidence="2">
        <text>N-acetyl-D-glucosamine 6-phosphate + H2O = D-glucosamine 6-phosphate + acetate</text>
        <dbReference type="Rhea" id="RHEA:22936"/>
        <dbReference type="ChEBI" id="CHEBI:15377"/>
        <dbReference type="ChEBI" id="CHEBI:30089"/>
        <dbReference type="ChEBI" id="CHEBI:57513"/>
        <dbReference type="ChEBI" id="CHEBI:58725"/>
        <dbReference type="EC" id="3.5.1.25"/>
    </reaction>
</comment>
<evidence type="ECO:0000256" key="2">
    <source>
        <dbReference type="PIRNR" id="PIRNR038994"/>
    </source>
</evidence>
<sequence>MTTRFTNCRVCRDGEPVIGEDVVVSAQTGLIVDPTSKVDDEVIDLGNKILAPGFIELQTNGMRGFHFTHFENEASYQKKLDEVARYLPSTGVTAFYATIPTVSSDDFKKILPSLAPRDILGGASLLGAHAEGPYLHPDKKGAHNSSLFHQPSTSPVEVYGNAASSNKTLKLVTLAPELKGADSLIGSFVANNIRVSLGHSTASYNEGLSGLKSGATCLTHTLNAMPPLSSRTPGLAGLVTSSTAPYYSIISDGHHLHPSMATLLYHSNPARCIIITDSIELAGLEDGTYPGHAQIPFNQTKIGSRVVIEGTETLIGGCAGLGECVANLVKWSGCSVAEGVKCVTENVVGLMGDRDRGTIEVGRMADLVVLGDEGEVEETWVAGKRVWRK</sequence>
<keyword evidence="2" id="KW-0119">Carbohydrate metabolism</keyword>
<dbReference type="GO" id="GO:0006046">
    <property type="term" value="P:N-acetylglucosamine catabolic process"/>
    <property type="evidence" value="ECO:0007669"/>
    <property type="project" value="TreeGrafter"/>
</dbReference>
<dbReference type="InterPro" id="IPR032466">
    <property type="entry name" value="Metal_Hydrolase"/>
</dbReference>
<evidence type="ECO:0000313" key="6">
    <source>
        <dbReference type="EMBL" id="OQO08324.1"/>
    </source>
</evidence>
<evidence type="ECO:0000313" key="7">
    <source>
        <dbReference type="Proteomes" id="UP000192596"/>
    </source>
</evidence>
<feature type="binding site" evidence="4">
    <location>
        <begin position="314"/>
        <end position="316"/>
    </location>
    <ligand>
        <name>substrate</name>
    </ligand>
</feature>
<feature type="active site" description="Proton donor/acceptor" evidence="3">
    <location>
        <position position="277"/>
    </location>
</feature>
<dbReference type="EMBL" id="NAJO01000012">
    <property type="protein sequence ID" value="OQO08324.1"/>
    <property type="molecule type" value="Genomic_DNA"/>
</dbReference>
<comment type="cofactor">
    <cofactor evidence="5">
        <name>a divalent metal cation</name>
        <dbReference type="ChEBI" id="CHEBI:60240"/>
    </cofactor>
    <text evidence="5">Binds 1 divalent metal cation per subunit.</text>
</comment>
<comment type="similarity">
    <text evidence="2">Belongs to the metallo-dependent hydrolases superfamily. NagA family.</text>
</comment>
<dbReference type="InParanoid" id="A0A1V8TAM3"/>
<gene>
    <name evidence="6" type="ORF">B0A48_06194</name>
</gene>
<dbReference type="GO" id="GO:0008448">
    <property type="term" value="F:N-acetylglucosamine-6-phosphate deacetylase activity"/>
    <property type="evidence" value="ECO:0007669"/>
    <property type="project" value="UniProtKB-UniRule"/>
</dbReference>
<evidence type="ECO:0000256" key="3">
    <source>
        <dbReference type="PIRSR" id="PIRSR038994-1"/>
    </source>
</evidence>
<dbReference type="PANTHER" id="PTHR11113:SF4">
    <property type="entry name" value="N-ACETYLGLUCOSAMINE-6-PHOSPHATE DEACETYLASE"/>
    <property type="match status" value="1"/>
</dbReference>
<accession>A0A1V8TAM3</accession>
<dbReference type="SUPFAM" id="SSF51338">
    <property type="entry name" value="Composite domain of metallo-dependent hydrolases"/>
    <property type="match status" value="1"/>
</dbReference>
<feature type="binding site" evidence="4">
    <location>
        <position position="231"/>
    </location>
    <ligand>
        <name>substrate</name>
    </ligand>
</feature>
<feature type="binding site" evidence="5">
    <location>
        <position position="199"/>
    </location>
    <ligand>
        <name>Zn(2+)</name>
        <dbReference type="ChEBI" id="CHEBI:29105"/>
    </ligand>
</feature>
<feature type="binding site" evidence="4">
    <location>
        <begin position="223"/>
        <end position="224"/>
    </location>
    <ligand>
        <name>substrate</name>
    </ligand>
</feature>
<comment type="caution">
    <text evidence="6">The sequence shown here is derived from an EMBL/GenBank/DDBJ whole genome shotgun (WGS) entry which is preliminary data.</text>
</comment>
<dbReference type="OrthoDB" id="10264777at2759"/>
<feature type="binding site" evidence="5">
    <location>
        <position position="220"/>
    </location>
    <ligand>
        <name>Zn(2+)</name>
        <dbReference type="ChEBI" id="CHEBI:29105"/>
    </ligand>
</feature>
<dbReference type="Gene3D" id="2.30.40.10">
    <property type="entry name" value="Urease, subunit C, domain 1"/>
    <property type="match status" value="1"/>
</dbReference>
<keyword evidence="5" id="KW-0479">Metal-binding</keyword>
<keyword evidence="7" id="KW-1185">Reference proteome</keyword>
<name>A0A1V8TAM3_9PEZI</name>
<dbReference type="SUPFAM" id="SSF51556">
    <property type="entry name" value="Metallo-dependent hydrolases"/>
    <property type="match status" value="1"/>
</dbReference>
<proteinExistence type="inferred from homology"/>
<dbReference type="STRING" id="1507870.A0A1V8TAM3"/>
<evidence type="ECO:0000256" key="1">
    <source>
        <dbReference type="ARBA" id="ARBA00022801"/>
    </source>
</evidence>
<dbReference type="InterPro" id="IPR003764">
    <property type="entry name" value="GlcNAc_6-P_deAcase"/>
</dbReference>
<protein>
    <recommendedName>
        <fullName evidence="2">N-acetylglucosamine-6-phosphate deacetylase</fullName>
        <ecNumber evidence="2">3.5.1.25</ecNumber>
    </recommendedName>
</protein>
<reference evidence="7" key="1">
    <citation type="submission" date="2017-03" db="EMBL/GenBank/DDBJ databases">
        <title>Genomes of endolithic fungi from Antarctica.</title>
        <authorList>
            <person name="Coleine C."/>
            <person name="Masonjones S."/>
            <person name="Stajich J.E."/>
        </authorList>
    </citation>
    <scope>NUCLEOTIDE SEQUENCE [LARGE SCALE GENOMIC DNA]</scope>
    <source>
        <strain evidence="7">CCFEE 5527</strain>
    </source>
</reference>
<feature type="binding site" evidence="4">
    <location>
        <position position="255"/>
    </location>
    <ligand>
        <name>substrate</name>
    </ligand>
</feature>
<keyword evidence="1 2" id="KW-0378">Hydrolase</keyword>
<feature type="binding site" evidence="4">
    <location>
        <position position="142"/>
    </location>
    <ligand>
        <name>substrate</name>
    </ligand>
</feature>
<organism evidence="6 7">
    <name type="scientific">Cryoendolithus antarcticus</name>
    <dbReference type="NCBI Taxonomy" id="1507870"/>
    <lineage>
        <taxon>Eukaryota</taxon>
        <taxon>Fungi</taxon>
        <taxon>Dikarya</taxon>
        <taxon>Ascomycota</taxon>
        <taxon>Pezizomycotina</taxon>
        <taxon>Dothideomycetes</taxon>
        <taxon>Dothideomycetidae</taxon>
        <taxon>Cladosporiales</taxon>
        <taxon>Cladosporiaceae</taxon>
        <taxon>Cryoendolithus</taxon>
    </lineage>
</organism>
<dbReference type="GO" id="GO:0046872">
    <property type="term" value="F:metal ion binding"/>
    <property type="evidence" value="ECO:0007669"/>
    <property type="project" value="UniProtKB-KW"/>
</dbReference>
<evidence type="ECO:0000256" key="4">
    <source>
        <dbReference type="PIRSR" id="PIRSR038994-2"/>
    </source>
</evidence>
<dbReference type="Gene3D" id="3.20.20.140">
    <property type="entry name" value="Metal-dependent hydrolases"/>
    <property type="match status" value="1"/>
</dbReference>
<dbReference type="PIRSF" id="PIRSF038994">
    <property type="entry name" value="NagA"/>
    <property type="match status" value="1"/>
</dbReference>